<evidence type="ECO:0000256" key="2">
    <source>
        <dbReference type="SAM" id="SignalP"/>
    </source>
</evidence>
<dbReference type="AlphaFoldDB" id="A0A518D1Q4"/>
<evidence type="ECO:0008006" key="5">
    <source>
        <dbReference type="Google" id="ProtNLM"/>
    </source>
</evidence>
<organism evidence="3 4">
    <name type="scientific">Rohdeia mirabilis</name>
    <dbReference type="NCBI Taxonomy" id="2528008"/>
    <lineage>
        <taxon>Bacteria</taxon>
        <taxon>Pseudomonadati</taxon>
        <taxon>Planctomycetota</taxon>
        <taxon>Planctomycetia</taxon>
        <taxon>Planctomycetia incertae sedis</taxon>
        <taxon>Rohdeia</taxon>
    </lineage>
</organism>
<evidence type="ECO:0000313" key="3">
    <source>
        <dbReference type="EMBL" id="QDU85404.1"/>
    </source>
</evidence>
<dbReference type="RefSeq" id="WP_145188681.1">
    <property type="nucleotide sequence ID" value="NZ_CP036290.1"/>
</dbReference>
<dbReference type="InterPro" id="IPR011047">
    <property type="entry name" value="Quinoprotein_ADH-like_sf"/>
</dbReference>
<gene>
    <name evidence="3" type="ORF">Pla163_25330</name>
</gene>
<evidence type="ECO:0000313" key="4">
    <source>
        <dbReference type="Proteomes" id="UP000319342"/>
    </source>
</evidence>
<accession>A0A518D1Q4</accession>
<feature type="region of interest" description="Disordered" evidence="1">
    <location>
        <begin position="39"/>
        <end position="60"/>
    </location>
</feature>
<keyword evidence="4" id="KW-1185">Reference proteome</keyword>
<protein>
    <recommendedName>
        <fullName evidence="5">DUF1570 domain-containing protein</fullName>
    </recommendedName>
</protein>
<reference evidence="3 4" key="1">
    <citation type="submission" date="2019-02" db="EMBL/GenBank/DDBJ databases">
        <title>Deep-cultivation of Planctomycetes and their phenomic and genomic characterization uncovers novel biology.</title>
        <authorList>
            <person name="Wiegand S."/>
            <person name="Jogler M."/>
            <person name="Boedeker C."/>
            <person name="Pinto D."/>
            <person name="Vollmers J."/>
            <person name="Rivas-Marin E."/>
            <person name="Kohn T."/>
            <person name="Peeters S.H."/>
            <person name="Heuer A."/>
            <person name="Rast P."/>
            <person name="Oberbeckmann S."/>
            <person name="Bunk B."/>
            <person name="Jeske O."/>
            <person name="Meyerdierks A."/>
            <person name="Storesund J.E."/>
            <person name="Kallscheuer N."/>
            <person name="Luecker S."/>
            <person name="Lage O.M."/>
            <person name="Pohl T."/>
            <person name="Merkel B.J."/>
            <person name="Hornburger P."/>
            <person name="Mueller R.-W."/>
            <person name="Bruemmer F."/>
            <person name="Labrenz M."/>
            <person name="Spormann A.M."/>
            <person name="Op den Camp H."/>
            <person name="Overmann J."/>
            <person name="Amann R."/>
            <person name="Jetten M.S.M."/>
            <person name="Mascher T."/>
            <person name="Medema M.H."/>
            <person name="Devos D.P."/>
            <person name="Kaster A.-K."/>
            <person name="Ovreas L."/>
            <person name="Rohde M."/>
            <person name="Galperin M.Y."/>
            <person name="Jogler C."/>
        </authorList>
    </citation>
    <scope>NUCLEOTIDE SEQUENCE [LARGE SCALE GENOMIC DNA]</scope>
    <source>
        <strain evidence="3 4">Pla163</strain>
    </source>
</reference>
<name>A0A518D1Q4_9BACT</name>
<dbReference type="EMBL" id="CP036290">
    <property type="protein sequence ID" value="QDU85404.1"/>
    <property type="molecule type" value="Genomic_DNA"/>
</dbReference>
<evidence type="ECO:0000256" key="1">
    <source>
        <dbReference type="SAM" id="MobiDB-lite"/>
    </source>
</evidence>
<dbReference type="SUPFAM" id="SSF50998">
    <property type="entry name" value="Quinoprotein alcohol dehydrogenase-like"/>
    <property type="match status" value="1"/>
</dbReference>
<proteinExistence type="predicted"/>
<keyword evidence="2" id="KW-0732">Signal</keyword>
<dbReference type="Proteomes" id="UP000319342">
    <property type="component" value="Chromosome"/>
</dbReference>
<feature type="chain" id="PRO_5022236096" description="DUF1570 domain-containing protein" evidence="2">
    <location>
        <begin position="26"/>
        <end position="994"/>
    </location>
</feature>
<feature type="compositionally biased region" description="Basic and acidic residues" evidence="1">
    <location>
        <begin position="50"/>
        <end position="59"/>
    </location>
</feature>
<feature type="signal peptide" evidence="2">
    <location>
        <begin position="1"/>
        <end position="25"/>
    </location>
</feature>
<sequence precursor="true">MLRPTALLAALLVTLVGAPTHTAHAQSALTSQSDLRAPAGQWQTIGGGPDRSRATHTEVPRQAPAQQVFVVETGDTLVGEPLFNTEVLVLETRVARGEHRITVYDLETGEAVADRDFEVRDGCFPHLKGDVLVLRSAIDQLNAFELSTKGLRRLATYSADSGFVGAPFVVGDDVFVGEGASILRLDGRYLREREAARYPSREYGSVVSALYIDSGPYADQGRLSIGFLTSNDHGASGRPMAAAFDPLRSEEPVVTSRYQDRLRIAFRDSWPNLQQIVVSPFQGGLMFWSEDGIDEIEGNLISGIGYDGDGDPIEGAFVTRYPVAARDSSVIGHVDAGDEGQGVFLVEHSRKSFGRRTATEIGICGPGLHEHLLPLFRGATWGRDVVLLAGRAWHPETGRVLWHVPALERAALLPAEQGVVAVFDDGRVERWRVRPFESEATAKGATRSATDEQDVEPFDGVLVRSDGEVDPGTYAIVGGNVVEIRGTKERDVAAADVWFLGAEDGTVHRLGAARAVGPGIDAVVGALEAREFSRYANAAERSNDPDRITRAIARGQRIGEDVDDLVEELAQLRAKPESVSSKQAERFDEYESQFSKTRFDTWVRALASVRPDEATFDAVHQAMLVAMLDRSVGLEDVRRDVQALLPEGIDLPLRADLRDWLAFARSTSAHTIRVVEPPPEDQATMTWEERRLGMATAWGGDDVVGFESENLFVISSLDQPGAIATCVAVGEHVCSLLEGLFAGGEHARSAEHRMVVYLYESKSQYLKQSSGGDQRVATGLSWTAGHYDPQTGVVRLFLPAGEGDWESAQQTFRHELAHQWMSERCPGISDEQSKQLRTDQDGFWIVEGFACFVQDFRVDERLGVTGELDSRSNLLDVVANASADVLLPWDMLTELKQARRMGLLMIEPAAIALTWSLGRIMPVDGMGLFYAQSNALASFLYHGENGKYRDAFIEYTLAFYRGTEGMDFEKHFGLSPSEAGRLAVEHARTVVGRD</sequence>
<dbReference type="OrthoDB" id="304022at2"/>